<proteinExistence type="predicted"/>
<dbReference type="WBParaSite" id="nRc.2.0.1.t47939-RA">
    <property type="protein sequence ID" value="nRc.2.0.1.t47939-RA"/>
    <property type="gene ID" value="nRc.2.0.1.g47939"/>
</dbReference>
<organism evidence="2 3">
    <name type="scientific">Romanomermis culicivorax</name>
    <name type="common">Nematode worm</name>
    <dbReference type="NCBI Taxonomy" id="13658"/>
    <lineage>
        <taxon>Eukaryota</taxon>
        <taxon>Metazoa</taxon>
        <taxon>Ecdysozoa</taxon>
        <taxon>Nematoda</taxon>
        <taxon>Enoplea</taxon>
        <taxon>Dorylaimia</taxon>
        <taxon>Mermithida</taxon>
        <taxon>Mermithoidea</taxon>
        <taxon>Mermithidae</taxon>
        <taxon>Romanomermis</taxon>
    </lineage>
</organism>
<keyword evidence="2" id="KW-1185">Reference proteome</keyword>
<dbReference type="Proteomes" id="UP000887565">
    <property type="component" value="Unplaced"/>
</dbReference>
<evidence type="ECO:0000313" key="2">
    <source>
        <dbReference type="Proteomes" id="UP000887565"/>
    </source>
</evidence>
<name>A0A915LA48_ROMCU</name>
<evidence type="ECO:0000256" key="1">
    <source>
        <dbReference type="SAM" id="MobiDB-lite"/>
    </source>
</evidence>
<protein>
    <submittedName>
        <fullName evidence="3">Uncharacterized protein</fullName>
    </submittedName>
</protein>
<sequence>MATIWQHILPTWYGSVECGFSGHIYRWLKQRPSGYASRYISSCSGLTISTLSKFAEQARAGANRSTHVFAIVLQERPMSWSGLGQKKIGGPGRAPWSPGRLKPMND</sequence>
<reference evidence="3" key="1">
    <citation type="submission" date="2022-11" db="UniProtKB">
        <authorList>
            <consortium name="WormBaseParasite"/>
        </authorList>
    </citation>
    <scope>IDENTIFICATION</scope>
</reference>
<dbReference type="AlphaFoldDB" id="A0A915LA48"/>
<evidence type="ECO:0000313" key="3">
    <source>
        <dbReference type="WBParaSite" id="nRc.2.0.1.t47939-RA"/>
    </source>
</evidence>
<feature type="region of interest" description="Disordered" evidence="1">
    <location>
        <begin position="82"/>
        <end position="106"/>
    </location>
</feature>
<accession>A0A915LA48</accession>